<keyword evidence="5" id="KW-1185">Reference proteome</keyword>
<protein>
    <submittedName>
        <fullName evidence="4">Sulfatase</fullName>
    </submittedName>
</protein>
<dbReference type="InterPro" id="IPR017850">
    <property type="entry name" value="Alkaline_phosphatase_core_sf"/>
</dbReference>
<dbReference type="InterPro" id="IPR050738">
    <property type="entry name" value="Sulfatase"/>
</dbReference>
<comment type="similarity">
    <text evidence="1">Belongs to the sulfatase family.</text>
</comment>
<dbReference type="PANTHER" id="PTHR42693">
    <property type="entry name" value="ARYLSULFATASE FAMILY MEMBER"/>
    <property type="match status" value="1"/>
</dbReference>
<reference evidence="4 5" key="1">
    <citation type="submission" date="2019-05" db="EMBL/GenBank/DDBJ databases">
        <title>Algicella ahnfeltiae gen. nov., sp. nov., a novel marine bacterium of the family Flavobacteriaceae isolated from a red alga.</title>
        <authorList>
            <person name="Nedashkovskaya O.I."/>
            <person name="Kukhlevskiy A.D."/>
            <person name="Kim S.-G."/>
            <person name="Zhukova N.V."/>
            <person name="Mikhailov V.V."/>
        </authorList>
    </citation>
    <scope>NUCLEOTIDE SEQUENCE [LARGE SCALE GENOMIC DNA]</scope>
    <source>
        <strain evidence="4 5">10Alg115</strain>
    </source>
</reference>
<dbReference type="CDD" id="cd16027">
    <property type="entry name" value="SGSH"/>
    <property type="match status" value="1"/>
</dbReference>
<feature type="domain" description="Sulfatase N-terminal" evidence="3">
    <location>
        <begin position="32"/>
        <end position="308"/>
    </location>
</feature>
<gene>
    <name evidence="4" type="ORF">FF125_18415</name>
</gene>
<evidence type="ECO:0000256" key="2">
    <source>
        <dbReference type="ARBA" id="ARBA00022801"/>
    </source>
</evidence>
<evidence type="ECO:0000313" key="5">
    <source>
        <dbReference type="Proteomes" id="UP000306229"/>
    </source>
</evidence>
<dbReference type="EMBL" id="CP040749">
    <property type="protein sequence ID" value="QCX40324.1"/>
    <property type="molecule type" value="Genomic_DNA"/>
</dbReference>
<evidence type="ECO:0000259" key="3">
    <source>
        <dbReference type="Pfam" id="PF00884"/>
    </source>
</evidence>
<accession>A0A5B7TY97</accession>
<sequence>MQPQQFQWKVVVFVLFYATTFYSQNDTKKSLPNIVWIVSEDNSKHYMKLFDENGVATPNIEKLVEHGLLFTHAFSNAAVCSVARSTIISGSYAPRTGTQYHRRNKLVPMPTDLKMFPAYLRDAGYYTTNNSKEDYNFIKDSGVWDDSSKTATWRNRKNGQPFFHVFNIETTHESSLHYTKEEMESLATITSQNKNTIQPNHPKTKIFEFANAYYRDKHVEMDKQVGKVVSQLKEDGLLESTFIFYYGDHGGVLPGSKGYVYETGLHVPMVVYVPEKYRDFTPFQIGGTVDGFVSFIDLAPTVLNLAGVTIPKQLDGKPFLGKVITKKEIESRNTTYGYADRFDEKYDMVRSVRVGKYKYIRSYQPFNFDGLTNNYRYKQVAYQEWEALYEAGELIAIQKQFFKPRKAEMLFDVEADPFETKDLSSEASYKKILSELRNKLIVWEKGMPDLSFYPEFYLIKNAFDNPVAFGQAHKKQIKDYRTTANWMLLDYKKAAPKIKEGLQSKDPWKRYWSIIVCSSFADKAKSFIPEIKMIEKNDTELINKVRAAEFLGLIKVKNPSKVMLDALYATKDATEGLLILNSITLLNSFDYGFDFEIEPTKIQAIVQQDKLVQERLNYLKKKR</sequence>
<evidence type="ECO:0000256" key="1">
    <source>
        <dbReference type="ARBA" id="ARBA00008779"/>
    </source>
</evidence>
<dbReference type="PANTHER" id="PTHR42693:SF53">
    <property type="entry name" value="ENDO-4-O-SULFATASE"/>
    <property type="match status" value="1"/>
</dbReference>
<keyword evidence="2" id="KW-0378">Hydrolase</keyword>
<dbReference type="Gene3D" id="3.40.720.10">
    <property type="entry name" value="Alkaline Phosphatase, subunit A"/>
    <property type="match status" value="1"/>
</dbReference>
<dbReference type="AlphaFoldDB" id="A0A5B7TY97"/>
<evidence type="ECO:0000313" key="4">
    <source>
        <dbReference type="EMBL" id="QCX40324.1"/>
    </source>
</evidence>
<dbReference type="KEGG" id="fbe:FF125_18415"/>
<dbReference type="GO" id="GO:0004065">
    <property type="term" value="F:arylsulfatase activity"/>
    <property type="evidence" value="ECO:0007669"/>
    <property type="project" value="TreeGrafter"/>
</dbReference>
<dbReference type="InterPro" id="IPR000917">
    <property type="entry name" value="Sulfatase_N"/>
</dbReference>
<dbReference type="RefSeq" id="WP_138951243.1">
    <property type="nucleotide sequence ID" value="NZ_CP040749.1"/>
</dbReference>
<dbReference type="Pfam" id="PF00884">
    <property type="entry name" value="Sulfatase"/>
    <property type="match status" value="1"/>
</dbReference>
<dbReference type="OrthoDB" id="9789742at2"/>
<dbReference type="Proteomes" id="UP000306229">
    <property type="component" value="Chromosome"/>
</dbReference>
<organism evidence="4 5">
    <name type="scientific">Aureibaculum algae</name>
    <dbReference type="NCBI Taxonomy" id="2584122"/>
    <lineage>
        <taxon>Bacteria</taxon>
        <taxon>Pseudomonadati</taxon>
        <taxon>Bacteroidota</taxon>
        <taxon>Flavobacteriia</taxon>
        <taxon>Flavobacteriales</taxon>
        <taxon>Flavobacteriaceae</taxon>
        <taxon>Aureibaculum</taxon>
    </lineage>
</organism>
<proteinExistence type="inferred from homology"/>
<name>A0A5B7TY97_9FLAO</name>
<dbReference type="SUPFAM" id="SSF53649">
    <property type="entry name" value="Alkaline phosphatase-like"/>
    <property type="match status" value="1"/>
</dbReference>